<dbReference type="PANTHER" id="PTHR43641">
    <property type="entry name" value="FORMATE ACETYLTRANSFERASE 3-RELATED"/>
    <property type="match status" value="1"/>
</dbReference>
<gene>
    <name evidence="5" type="ORF">ASZ90_008682</name>
</gene>
<dbReference type="InterPro" id="IPR051215">
    <property type="entry name" value="GRE"/>
</dbReference>
<feature type="domain" description="PFL" evidence="4">
    <location>
        <begin position="13"/>
        <end position="665"/>
    </location>
</feature>
<dbReference type="EMBL" id="LNQE01001049">
    <property type="protein sequence ID" value="KUG21563.1"/>
    <property type="molecule type" value="Genomic_DNA"/>
</dbReference>
<reference evidence="5" key="1">
    <citation type="journal article" date="2015" name="Proc. Natl. Acad. Sci. U.S.A.">
        <title>Networks of energetic and metabolic interactions define dynamics in microbial communities.</title>
        <authorList>
            <person name="Embree M."/>
            <person name="Liu J.K."/>
            <person name="Al-Bassam M.M."/>
            <person name="Zengler K."/>
        </authorList>
    </citation>
    <scope>NUCLEOTIDE SEQUENCE</scope>
</reference>
<dbReference type="GO" id="GO:0005829">
    <property type="term" value="C:cytosol"/>
    <property type="evidence" value="ECO:0007669"/>
    <property type="project" value="TreeGrafter"/>
</dbReference>
<keyword evidence="2 5" id="KW-0456">Lyase</keyword>
<dbReference type="PANTHER" id="PTHR43641:SF2">
    <property type="entry name" value="DEHYDRATASE YBIW-RELATED"/>
    <property type="match status" value="1"/>
</dbReference>
<evidence type="ECO:0000259" key="3">
    <source>
        <dbReference type="PROSITE" id="PS51149"/>
    </source>
</evidence>
<keyword evidence="5" id="KW-0670">Pyruvate</keyword>
<keyword evidence="1" id="KW-0556">Organic radical</keyword>
<dbReference type="GO" id="GO:0008861">
    <property type="term" value="F:formate C-acetyltransferase activity"/>
    <property type="evidence" value="ECO:0007669"/>
    <property type="project" value="UniProtKB-EC"/>
</dbReference>
<dbReference type="Gene3D" id="3.20.70.20">
    <property type="match status" value="1"/>
</dbReference>
<dbReference type="SUPFAM" id="SSF51998">
    <property type="entry name" value="PFL-like glycyl radical enzymes"/>
    <property type="match status" value="1"/>
</dbReference>
<sequence>MMQESSAKVNSSERIKRLKREVQEYERGICTERALLWTEYFRNKANRKKPVIIQMAEALGYVLNNKSIIIYPDELIVGNYTSKRVGGIIYPESHGLVVLLDLLKFPKRRVNPLLISRKEQLKLAMIMPFWQNRFIVAKAFPNLLNRICYSWKQLQAKDYFINEVGGIAHLTPDHAKLIAFGTDGIKKEIENLRKLNTDKEKDAFYQAALISAEALALFGERYADYAQELAEKEQDSARRAELLEIVAVCRNIPRYGANTFREALQSLFFLHIAIFQESMGETVCPGRVDQLLYPYYQRDREAGRITPEQARELLAAFSIKLCETIPVFSQNLTRVFEGMPSWQVVTIGGIDRNGNDATNELSYMLIDIANDLRMRQPNFHARLHEGTPDDFRKLIYGVLAGGSNTPSLFNDDVIIPTMTGVGYDIRDARDYVAIGCVEPTAPGKTLGSTDAAMVNVPLAMELALNQGRCFGSRLRIGAKTLPVEQMQSMDDVTVAFVTQLNHIVGRMIKDLQCVELAHARYRPIPLTSTFIDGCLASGACATQGAAHYNFSGIQGVGIATAGDSLCAIERLVFQEGKIALSRLRDVLAARDADPYWFNIMRRVSKFGNNDDRADFWTKFVVDEYAKAMHNSGKNTRGGQYIAGIYSNTAHMHFGKMTAALPCGRLRGGTFPSGMAPQNGMDKSGPTALINSMNKIDYKQIANGINFNLKLDANTLRDEQGRSLMNSLLDVYFKRGGMQVQLNVLDAAALREAKENPDKYPFLMVRISGYSVYFSDLSPELQDEIIARTSNKTC</sequence>
<name>A0A0W8FL18_9ZZZZ</name>
<keyword evidence="5" id="KW-0808">Transferase</keyword>
<dbReference type="Pfam" id="PF01228">
    <property type="entry name" value="Gly_radical"/>
    <property type="match status" value="1"/>
</dbReference>
<organism evidence="5">
    <name type="scientific">hydrocarbon metagenome</name>
    <dbReference type="NCBI Taxonomy" id="938273"/>
    <lineage>
        <taxon>unclassified sequences</taxon>
        <taxon>metagenomes</taxon>
        <taxon>ecological metagenomes</taxon>
    </lineage>
</organism>
<evidence type="ECO:0000256" key="1">
    <source>
        <dbReference type="ARBA" id="ARBA00022818"/>
    </source>
</evidence>
<evidence type="ECO:0000313" key="5">
    <source>
        <dbReference type="EMBL" id="KUG21563.1"/>
    </source>
</evidence>
<evidence type="ECO:0000259" key="4">
    <source>
        <dbReference type="PROSITE" id="PS51554"/>
    </source>
</evidence>
<dbReference type="PROSITE" id="PS51149">
    <property type="entry name" value="GLY_RADICAL_2"/>
    <property type="match status" value="1"/>
</dbReference>
<protein>
    <submittedName>
        <fullName evidence="5">Pyruvate formate-lyase</fullName>
        <ecNumber evidence="5">2.3.1.54</ecNumber>
    </submittedName>
</protein>
<evidence type="ECO:0000256" key="2">
    <source>
        <dbReference type="ARBA" id="ARBA00023239"/>
    </source>
</evidence>
<comment type="caution">
    <text evidence="5">The sequence shown here is derived from an EMBL/GenBank/DDBJ whole genome shotgun (WGS) entry which is preliminary data.</text>
</comment>
<accession>A0A0W8FL18</accession>
<dbReference type="GO" id="GO:0016829">
    <property type="term" value="F:lyase activity"/>
    <property type="evidence" value="ECO:0007669"/>
    <property type="project" value="UniProtKB-KW"/>
</dbReference>
<dbReference type="AlphaFoldDB" id="A0A0W8FL18"/>
<proteinExistence type="predicted"/>
<feature type="domain" description="Glycine radical" evidence="3">
    <location>
        <begin position="672"/>
        <end position="793"/>
    </location>
</feature>
<keyword evidence="5" id="KW-0012">Acyltransferase</keyword>
<dbReference type="InterPro" id="IPR001150">
    <property type="entry name" value="Gly_radical"/>
</dbReference>
<dbReference type="Pfam" id="PF02901">
    <property type="entry name" value="PFL-like"/>
    <property type="match status" value="1"/>
</dbReference>
<dbReference type="EC" id="2.3.1.54" evidence="5"/>
<dbReference type="InterPro" id="IPR004184">
    <property type="entry name" value="PFL_dom"/>
</dbReference>
<dbReference type="PROSITE" id="PS51554">
    <property type="entry name" value="PFL"/>
    <property type="match status" value="1"/>
</dbReference>